<reference evidence="2 3" key="1">
    <citation type="journal article" date="2021" name="Plant Biotechnol. J.">
        <title>Multi-omics assisted identification of the key and species-specific regulatory components of drought-tolerant mechanisms in Gossypium stocksii.</title>
        <authorList>
            <person name="Yu D."/>
            <person name="Ke L."/>
            <person name="Zhang D."/>
            <person name="Wu Y."/>
            <person name="Sun Y."/>
            <person name="Mei J."/>
            <person name="Sun J."/>
            <person name="Sun Y."/>
        </authorList>
    </citation>
    <scope>NUCLEOTIDE SEQUENCE [LARGE SCALE GENOMIC DNA]</scope>
    <source>
        <strain evidence="3">cv. E1</strain>
        <tissue evidence="2">Leaf</tissue>
    </source>
</reference>
<evidence type="ECO:0000256" key="1">
    <source>
        <dbReference type="SAM" id="MobiDB-lite"/>
    </source>
</evidence>
<evidence type="ECO:0000313" key="3">
    <source>
        <dbReference type="Proteomes" id="UP000828251"/>
    </source>
</evidence>
<proteinExistence type="predicted"/>
<dbReference type="Proteomes" id="UP000828251">
    <property type="component" value="Unassembled WGS sequence"/>
</dbReference>
<evidence type="ECO:0008006" key="4">
    <source>
        <dbReference type="Google" id="ProtNLM"/>
    </source>
</evidence>
<dbReference type="InterPro" id="IPR040256">
    <property type="entry name" value="At4g02000-like"/>
</dbReference>
<keyword evidence="3" id="KW-1185">Reference proteome</keyword>
<organism evidence="2 3">
    <name type="scientific">Gossypium stocksii</name>
    <dbReference type="NCBI Taxonomy" id="47602"/>
    <lineage>
        <taxon>Eukaryota</taxon>
        <taxon>Viridiplantae</taxon>
        <taxon>Streptophyta</taxon>
        <taxon>Embryophyta</taxon>
        <taxon>Tracheophyta</taxon>
        <taxon>Spermatophyta</taxon>
        <taxon>Magnoliopsida</taxon>
        <taxon>eudicotyledons</taxon>
        <taxon>Gunneridae</taxon>
        <taxon>Pentapetalae</taxon>
        <taxon>rosids</taxon>
        <taxon>malvids</taxon>
        <taxon>Malvales</taxon>
        <taxon>Malvaceae</taxon>
        <taxon>Malvoideae</taxon>
        <taxon>Gossypium</taxon>
    </lineage>
</organism>
<dbReference type="OrthoDB" id="1926761at2759"/>
<dbReference type="PANTHER" id="PTHR31286">
    <property type="entry name" value="GLYCINE-RICH CELL WALL STRUCTURAL PROTEIN 1.8-LIKE"/>
    <property type="match status" value="1"/>
</dbReference>
<gene>
    <name evidence="2" type="ORF">J1N35_021639</name>
</gene>
<sequence length="151" mass="17174">MVRPWARGFSTDQAHPNNFLVWVRLPGLPEGMYTKSLLKSIGGIIGPVAKIDQNTENRSRGQFARLAVFVNLDQPLVSKIVIDGRIQHVEYESLPLVCFGCGRYGHSKEICSYSHVLEKPSKMEGDFRPQEVPKTSKNTKEERFDPWMLVE</sequence>
<feature type="region of interest" description="Disordered" evidence="1">
    <location>
        <begin position="124"/>
        <end position="151"/>
    </location>
</feature>
<evidence type="ECO:0000313" key="2">
    <source>
        <dbReference type="EMBL" id="KAH1081878.1"/>
    </source>
</evidence>
<name>A0A9D4A1H9_9ROSI</name>
<dbReference type="AlphaFoldDB" id="A0A9D4A1H9"/>
<accession>A0A9D4A1H9</accession>
<dbReference type="EMBL" id="JAIQCV010000007">
    <property type="protein sequence ID" value="KAH1081878.1"/>
    <property type="molecule type" value="Genomic_DNA"/>
</dbReference>
<protein>
    <recommendedName>
        <fullName evidence="4">CCHC-type domain-containing protein</fullName>
    </recommendedName>
</protein>
<comment type="caution">
    <text evidence="2">The sequence shown here is derived from an EMBL/GenBank/DDBJ whole genome shotgun (WGS) entry which is preliminary data.</text>
</comment>
<dbReference type="PANTHER" id="PTHR31286:SF99">
    <property type="entry name" value="DUF4283 DOMAIN-CONTAINING PROTEIN"/>
    <property type="match status" value="1"/>
</dbReference>